<dbReference type="InterPro" id="IPR003439">
    <property type="entry name" value="ABC_transporter-like_ATP-bd"/>
</dbReference>
<keyword evidence="5" id="KW-0547">Nucleotide-binding</keyword>
<dbReference type="EMBL" id="LYTK01000010">
    <property type="protein sequence ID" value="OBQ66556.1"/>
    <property type="molecule type" value="Genomic_DNA"/>
</dbReference>
<dbReference type="PROSITE" id="PS50893">
    <property type="entry name" value="ABC_TRANSPORTER_2"/>
    <property type="match status" value="1"/>
</dbReference>
<evidence type="ECO:0000256" key="4">
    <source>
        <dbReference type="ARBA" id="ARBA00022475"/>
    </source>
</evidence>
<sequence length="362" mass="39731">MAEITLRNLSIQFGAFKAVDDVSLTVKNGEFVVYLGPSGCGKTTTLRCIAGLVKATSGDVLFDGAAVNDLSASERNIAMVFQFVSLYPHLSIKENIVFPLKARGVARAEITRKLDWVTDIFKLGDELARYPGALPPGARQKVALARAVIRDPAVLLLDEPLSAIDEQFREEMRWELGHLQRQLGVTTIYVTHDQREAMSLADRIVLMNNSRIVQVSNPDRMFFEPVDIFAGQFIGSPSMNLIDLAPVEGGLRLGDSDVTLTAARDRLPDWALSSKRPLKLGVRPLNVHLTDDPAAGVAIAVDDVFSIGRERFFSFRIGDTIHQGVDKRRSPSGSVMRVHFDPDGLLFFDAATGRRVDAEVAA</sequence>
<dbReference type="Proteomes" id="UP000093737">
    <property type="component" value="Unassembled WGS sequence"/>
</dbReference>
<evidence type="ECO:0000256" key="7">
    <source>
        <dbReference type="ARBA" id="ARBA00023136"/>
    </source>
</evidence>
<dbReference type="GO" id="GO:0005524">
    <property type="term" value="F:ATP binding"/>
    <property type="evidence" value="ECO:0007669"/>
    <property type="project" value="UniProtKB-KW"/>
</dbReference>
<dbReference type="SUPFAM" id="SSF52540">
    <property type="entry name" value="P-loop containing nucleoside triphosphate hydrolases"/>
    <property type="match status" value="1"/>
</dbReference>
<dbReference type="GO" id="GO:0055052">
    <property type="term" value="C:ATP-binding cassette (ABC) transporter complex, substrate-binding subunit-containing"/>
    <property type="evidence" value="ECO:0007669"/>
    <property type="project" value="TreeGrafter"/>
</dbReference>
<keyword evidence="3" id="KW-0813">Transport</keyword>
<comment type="caution">
    <text evidence="8">The sequence shown here is derived from an EMBL/GenBank/DDBJ whole genome shotgun (WGS) entry which is preliminary data.</text>
</comment>
<proteinExistence type="inferred from homology"/>
<dbReference type="GO" id="GO:0016887">
    <property type="term" value="F:ATP hydrolysis activity"/>
    <property type="evidence" value="ECO:0007669"/>
    <property type="project" value="InterPro"/>
</dbReference>
<evidence type="ECO:0000256" key="2">
    <source>
        <dbReference type="ARBA" id="ARBA00005417"/>
    </source>
</evidence>
<dbReference type="InterPro" id="IPR047641">
    <property type="entry name" value="ABC_transpr_MalK/UgpC-like"/>
</dbReference>
<keyword evidence="4" id="KW-1003">Cell membrane</keyword>
<evidence type="ECO:0000313" key="9">
    <source>
        <dbReference type="Proteomes" id="UP000093737"/>
    </source>
</evidence>
<dbReference type="FunFam" id="3.40.50.300:FF:000042">
    <property type="entry name" value="Maltose/maltodextrin ABC transporter, ATP-binding protein"/>
    <property type="match status" value="1"/>
</dbReference>
<dbReference type="InterPro" id="IPR008995">
    <property type="entry name" value="Mo/tungstate-bd_C_term_dom"/>
</dbReference>
<dbReference type="AlphaFoldDB" id="A0A6M7TYX1"/>
<dbReference type="RefSeq" id="WP_056570762.1">
    <property type="nucleotide sequence ID" value="NZ_CP033334.1"/>
</dbReference>
<evidence type="ECO:0000256" key="6">
    <source>
        <dbReference type="ARBA" id="ARBA00022840"/>
    </source>
</evidence>
<dbReference type="InterPro" id="IPR003593">
    <property type="entry name" value="AAA+_ATPase"/>
</dbReference>
<comment type="subcellular location">
    <subcellularLocation>
        <location evidence="1">Cell inner membrane</location>
        <topology evidence="1">Peripheral membrane protein</topology>
    </subcellularLocation>
</comment>
<dbReference type="SUPFAM" id="SSF50331">
    <property type="entry name" value="MOP-like"/>
    <property type="match status" value="1"/>
</dbReference>
<dbReference type="Gene3D" id="3.40.50.300">
    <property type="entry name" value="P-loop containing nucleotide triphosphate hydrolases"/>
    <property type="match status" value="1"/>
</dbReference>
<dbReference type="GO" id="GO:0015408">
    <property type="term" value="F:ABC-type ferric iron transporter activity"/>
    <property type="evidence" value="ECO:0007669"/>
    <property type="project" value="InterPro"/>
</dbReference>
<dbReference type="SMART" id="SM00382">
    <property type="entry name" value="AAA"/>
    <property type="match status" value="1"/>
</dbReference>
<comment type="similarity">
    <text evidence="2">Belongs to the ABC transporter superfamily.</text>
</comment>
<keyword evidence="7" id="KW-0472">Membrane</keyword>
<dbReference type="Gene3D" id="2.40.50.100">
    <property type="match status" value="1"/>
</dbReference>
<evidence type="ECO:0000256" key="3">
    <source>
        <dbReference type="ARBA" id="ARBA00022448"/>
    </source>
</evidence>
<dbReference type="CDD" id="cd03259">
    <property type="entry name" value="ABC_Carb_Solutes_like"/>
    <property type="match status" value="1"/>
</dbReference>
<name>A0A6M7TYX1_RHILI</name>
<dbReference type="InterPro" id="IPR015853">
    <property type="entry name" value="ABC_transpr_FbpC"/>
</dbReference>
<evidence type="ECO:0000256" key="1">
    <source>
        <dbReference type="ARBA" id="ARBA00004417"/>
    </source>
</evidence>
<reference evidence="8 9" key="1">
    <citation type="submission" date="2016-05" db="EMBL/GenBank/DDBJ databases">
        <authorList>
            <person name="Ramsay J.P."/>
        </authorList>
    </citation>
    <scope>NUCLEOTIDE SEQUENCE [LARGE SCALE GENOMIC DNA]</scope>
    <source>
        <strain evidence="8 9">NZP2042</strain>
    </source>
</reference>
<gene>
    <name evidence="8" type="ORF">A8145_29400</name>
</gene>
<evidence type="ECO:0000313" key="8">
    <source>
        <dbReference type="EMBL" id="OBQ66556.1"/>
    </source>
</evidence>
<evidence type="ECO:0000256" key="5">
    <source>
        <dbReference type="ARBA" id="ARBA00022741"/>
    </source>
</evidence>
<protein>
    <submittedName>
        <fullName evidence="8">Uncharacterized protein</fullName>
    </submittedName>
</protein>
<dbReference type="PANTHER" id="PTHR43875:SF14">
    <property type="entry name" value="ABC TRANSPORTER ATP-BINDING PROTEIN"/>
    <property type="match status" value="1"/>
</dbReference>
<dbReference type="PANTHER" id="PTHR43875">
    <property type="entry name" value="MALTODEXTRIN IMPORT ATP-BINDING PROTEIN MSMX"/>
    <property type="match status" value="1"/>
</dbReference>
<dbReference type="InterPro" id="IPR012340">
    <property type="entry name" value="NA-bd_OB-fold"/>
</dbReference>
<dbReference type="Pfam" id="PF00005">
    <property type="entry name" value="ABC_tran"/>
    <property type="match status" value="1"/>
</dbReference>
<dbReference type="InterPro" id="IPR027417">
    <property type="entry name" value="P-loop_NTPase"/>
</dbReference>
<organism evidence="8 9">
    <name type="scientific">Rhizobium loti</name>
    <name type="common">Mesorhizobium loti</name>
    <dbReference type="NCBI Taxonomy" id="381"/>
    <lineage>
        <taxon>Bacteria</taxon>
        <taxon>Pseudomonadati</taxon>
        <taxon>Pseudomonadota</taxon>
        <taxon>Alphaproteobacteria</taxon>
        <taxon>Hyphomicrobiales</taxon>
        <taxon>Phyllobacteriaceae</taxon>
        <taxon>Mesorhizobium</taxon>
    </lineage>
</organism>
<accession>A0A6M7TYX1</accession>
<dbReference type="Gene3D" id="2.40.50.140">
    <property type="entry name" value="Nucleic acid-binding proteins"/>
    <property type="match status" value="1"/>
</dbReference>
<keyword evidence="6" id="KW-0067">ATP-binding</keyword>